<name>A0AAJ1SYF7_9BACI</name>
<dbReference type="AlphaFoldDB" id="A0AAJ1SYF7"/>
<organism evidence="1 2">
    <name type="scientific">Oikeobacillus pervagus</name>
    <dbReference type="NCBI Taxonomy" id="1325931"/>
    <lineage>
        <taxon>Bacteria</taxon>
        <taxon>Bacillati</taxon>
        <taxon>Bacillota</taxon>
        <taxon>Bacilli</taxon>
        <taxon>Bacillales</taxon>
        <taxon>Bacillaceae</taxon>
        <taxon>Oikeobacillus</taxon>
    </lineage>
</organism>
<sequence length="331" mass="40014">MNKNLLFQEFLSKNFDENNCSTLINEIREITFQLNRDNISRTSAYLYYYLRNPEIKWAFLASMVSRNAGYNMCDLASPAFQTIIPKAKREMFYLAYEHANWLIFHDAFPQLMIYYYSKKIGKPLFSLLPQFTVSQFMAKEWEWFWNRKDEKRLLQALIINEQNVIQNPILKHRKYKKRVFRSLLFYIQDQFHFSFIVFPTLNGDLFGSSVKNFKRVHSRIVLGNLLSEILFHPNLYADFLRFAKKVEHTGSRWDYEKYLRKSFSSETPVWKTIYAIVDHSIEKRGDWFDETKIIDKWFHPSTMNKPILLTDWIYKKHLQIQSFAKWKRLFS</sequence>
<dbReference type="InterPro" id="IPR019658">
    <property type="entry name" value="DUF2515"/>
</dbReference>
<protein>
    <recommendedName>
        <fullName evidence="3">DUF2515 domain-containing protein</fullName>
    </recommendedName>
</protein>
<reference evidence="1" key="1">
    <citation type="submission" date="2023-07" db="EMBL/GenBank/DDBJ databases">
        <title>Genomic Encyclopedia of Type Strains, Phase IV (KMG-IV): sequencing the most valuable type-strain genomes for metagenomic binning, comparative biology and taxonomic classification.</title>
        <authorList>
            <person name="Goeker M."/>
        </authorList>
    </citation>
    <scope>NUCLEOTIDE SEQUENCE</scope>
    <source>
        <strain evidence="1">DSM 23947</strain>
    </source>
</reference>
<comment type="caution">
    <text evidence="1">The sequence shown here is derived from an EMBL/GenBank/DDBJ whole genome shotgun (WGS) entry which is preliminary data.</text>
</comment>
<gene>
    <name evidence="1" type="ORF">J2S13_000050</name>
</gene>
<proteinExistence type="predicted"/>
<dbReference type="Pfam" id="PF10720">
    <property type="entry name" value="DUF2515"/>
    <property type="match status" value="1"/>
</dbReference>
<dbReference type="RefSeq" id="WP_307255645.1">
    <property type="nucleotide sequence ID" value="NZ_JAUSUC010000001.1"/>
</dbReference>
<keyword evidence="2" id="KW-1185">Reference proteome</keyword>
<dbReference type="EMBL" id="JAUSUC010000001">
    <property type="protein sequence ID" value="MDQ0213656.1"/>
    <property type="molecule type" value="Genomic_DNA"/>
</dbReference>
<evidence type="ECO:0000313" key="2">
    <source>
        <dbReference type="Proteomes" id="UP001237207"/>
    </source>
</evidence>
<dbReference type="Proteomes" id="UP001237207">
    <property type="component" value="Unassembled WGS sequence"/>
</dbReference>
<accession>A0AAJ1SYF7</accession>
<evidence type="ECO:0000313" key="1">
    <source>
        <dbReference type="EMBL" id="MDQ0213656.1"/>
    </source>
</evidence>
<evidence type="ECO:0008006" key="3">
    <source>
        <dbReference type="Google" id="ProtNLM"/>
    </source>
</evidence>